<evidence type="ECO:0000259" key="2">
    <source>
        <dbReference type="Pfam" id="PF13340"/>
    </source>
</evidence>
<dbReference type="RefSeq" id="WP_277866828.1">
    <property type="nucleotide sequence ID" value="NZ_JAKKUT010000002.1"/>
</dbReference>
<dbReference type="EMBL" id="JAKKUT010000002">
    <property type="protein sequence ID" value="MDG2990940.1"/>
    <property type="molecule type" value="Genomic_DNA"/>
</dbReference>
<reference evidence="3" key="2">
    <citation type="submission" date="2022-01" db="EMBL/GenBank/DDBJ databases">
        <authorList>
            <person name="Zivanovic Y."/>
            <person name="Moreira D."/>
            <person name="Lopez-Garcia P."/>
        </authorList>
    </citation>
    <scope>NUCLEOTIDE SEQUENCE</scope>
    <source>
        <strain evidence="3">G9</strain>
    </source>
</reference>
<feature type="domain" description="Transposase IS4-like" evidence="1">
    <location>
        <begin position="96"/>
        <end position="246"/>
    </location>
</feature>
<gene>
    <name evidence="3" type="ORF">L3556_08370</name>
</gene>
<proteinExistence type="predicted"/>
<dbReference type="PANTHER" id="PTHR30007:SF0">
    <property type="entry name" value="TRANSPOSASE"/>
    <property type="match status" value="1"/>
</dbReference>
<accession>A0ABT6EZA8</accession>
<dbReference type="Pfam" id="PF13340">
    <property type="entry name" value="DUF4096"/>
    <property type="match status" value="1"/>
</dbReference>
<protein>
    <submittedName>
        <fullName evidence="3">IS5 family transposase</fullName>
    </submittedName>
</protein>
<dbReference type="Pfam" id="PF01609">
    <property type="entry name" value="DDE_Tnp_1"/>
    <property type="match status" value="1"/>
</dbReference>
<evidence type="ECO:0000313" key="4">
    <source>
        <dbReference type="Proteomes" id="UP001154265"/>
    </source>
</evidence>
<dbReference type="PANTHER" id="PTHR30007">
    <property type="entry name" value="PHP DOMAIN PROTEIN"/>
    <property type="match status" value="1"/>
</dbReference>
<comment type="caution">
    <text evidence="3">The sequence shown here is derived from an EMBL/GenBank/DDBJ whole genome shotgun (WGS) entry which is preliminary data.</text>
</comment>
<feature type="domain" description="Insertion element IS402-like" evidence="2">
    <location>
        <begin position="7"/>
        <end position="79"/>
    </location>
</feature>
<evidence type="ECO:0000313" key="3">
    <source>
        <dbReference type="EMBL" id="MDG2990940.1"/>
    </source>
</evidence>
<dbReference type="InterPro" id="IPR002559">
    <property type="entry name" value="Transposase_11"/>
</dbReference>
<name>A0ABT6EZA8_9SYNE</name>
<dbReference type="NCBIfam" id="NF033580">
    <property type="entry name" value="transpos_IS5_3"/>
    <property type="match status" value="1"/>
</dbReference>
<dbReference type="InterPro" id="IPR025161">
    <property type="entry name" value="IS402-like_dom"/>
</dbReference>
<keyword evidence="4" id="KW-1185">Reference proteome</keyword>
<evidence type="ECO:0000259" key="1">
    <source>
        <dbReference type="Pfam" id="PF01609"/>
    </source>
</evidence>
<organism evidence="3 4">
    <name type="scientific">Candidatus Synechococcus calcipolaris G9</name>
    <dbReference type="NCBI Taxonomy" id="1497997"/>
    <lineage>
        <taxon>Bacteria</taxon>
        <taxon>Bacillati</taxon>
        <taxon>Cyanobacteriota</taxon>
        <taxon>Cyanophyceae</taxon>
        <taxon>Synechococcales</taxon>
        <taxon>Synechococcaceae</taxon>
        <taxon>Synechococcus</taxon>
    </lineage>
</organism>
<sequence>MPYPSDLSDQQWQILEPLLPDQKPGGRKRRVDLRAVCNAIFYHLKTGCQWRMLPSEFPPYSTVYFYYRSWQVEGVWSRINQTLIRQRREHVGKHPLPTVVAVDSQSVKTTEKRGVYGFDGGKKVKGRKRHIIVDSLGQMLKVIVTEANGSDRVGAAYGLMQWRDHYPEMVENVHTVLADAGYRGDRFRLWVWSLVQAAVEIRENLKGEFEVVAKPWVVECTFGWLNVYRRLSKDYELLPEVSESAIYAVMVHLTLRYLAPA</sequence>
<reference evidence="3" key="1">
    <citation type="journal article" date="2022" name="Genome Biol. Evol.">
        <title>A New Gene Family Diagnostic for Intracellular Biomineralization of Amorphous Ca Carbonates by Cyanobacteria.</title>
        <authorList>
            <person name="Benzerara K."/>
            <person name="Duprat E."/>
            <person name="Bitard-Feildel T."/>
            <person name="Caumes G."/>
            <person name="Cassier-Chauvat C."/>
            <person name="Chauvat F."/>
            <person name="Dezi M."/>
            <person name="Diop S.I."/>
            <person name="Gaschignard G."/>
            <person name="Gorgen S."/>
            <person name="Gugger M."/>
            <person name="Lopez-Garcia P."/>
            <person name="Millet M."/>
            <person name="Skouri-Panet F."/>
            <person name="Moreira D."/>
            <person name="Callebaut I."/>
        </authorList>
    </citation>
    <scope>NUCLEOTIDE SEQUENCE</scope>
    <source>
        <strain evidence="3">G9</strain>
    </source>
</reference>
<dbReference type="Proteomes" id="UP001154265">
    <property type="component" value="Unassembled WGS sequence"/>
</dbReference>